<feature type="transmembrane region" description="Helical" evidence="2">
    <location>
        <begin position="360"/>
        <end position="380"/>
    </location>
</feature>
<keyword evidence="2" id="KW-0472">Membrane</keyword>
<dbReference type="Proteomes" id="UP000282386">
    <property type="component" value="Chromosome"/>
</dbReference>
<keyword evidence="2" id="KW-1133">Transmembrane helix</keyword>
<organism evidence="3 4">
    <name type="scientific">Rothia aeria</name>
    <dbReference type="NCBI Taxonomy" id="172042"/>
    <lineage>
        <taxon>Bacteria</taxon>
        <taxon>Bacillati</taxon>
        <taxon>Actinomycetota</taxon>
        <taxon>Actinomycetes</taxon>
        <taxon>Micrococcales</taxon>
        <taxon>Micrococcaceae</taxon>
        <taxon>Rothia</taxon>
    </lineage>
</organism>
<feature type="transmembrane region" description="Helical" evidence="2">
    <location>
        <begin position="168"/>
        <end position="186"/>
    </location>
</feature>
<reference evidence="3 4" key="1">
    <citation type="submission" date="2018-12" db="EMBL/GenBank/DDBJ databases">
        <authorList>
            <consortium name="Pathogen Informatics"/>
        </authorList>
    </citation>
    <scope>NUCLEOTIDE SEQUENCE [LARGE SCALE GENOMIC DNA]</scope>
    <source>
        <strain evidence="3 4">NCTC10207</strain>
    </source>
</reference>
<evidence type="ECO:0000313" key="3">
    <source>
        <dbReference type="EMBL" id="VEI24021.1"/>
    </source>
</evidence>
<feature type="transmembrane region" description="Helical" evidence="2">
    <location>
        <begin position="198"/>
        <end position="217"/>
    </location>
</feature>
<feature type="compositionally biased region" description="Polar residues" evidence="1">
    <location>
        <begin position="8"/>
        <end position="39"/>
    </location>
</feature>
<dbReference type="Pfam" id="PF09852">
    <property type="entry name" value="DUF2079"/>
    <property type="match status" value="1"/>
</dbReference>
<feature type="region of interest" description="Disordered" evidence="1">
    <location>
        <begin position="1"/>
        <end position="48"/>
    </location>
</feature>
<feature type="transmembrane region" description="Helical" evidence="2">
    <location>
        <begin position="57"/>
        <end position="75"/>
    </location>
</feature>
<accession>A0A7Z9A465</accession>
<dbReference type="InterPro" id="IPR018650">
    <property type="entry name" value="STSV1_Orf64"/>
</dbReference>
<keyword evidence="2" id="KW-0812">Transmembrane</keyword>
<dbReference type="AlphaFoldDB" id="A0A7Z9A465"/>
<feature type="transmembrane region" description="Helical" evidence="2">
    <location>
        <begin position="400"/>
        <end position="419"/>
    </location>
</feature>
<feature type="transmembrane region" description="Helical" evidence="2">
    <location>
        <begin position="132"/>
        <end position="156"/>
    </location>
</feature>
<evidence type="ECO:0000313" key="4">
    <source>
        <dbReference type="Proteomes" id="UP000282386"/>
    </source>
</evidence>
<name>A0A7Z9A465_9MICC</name>
<sequence>MAAGASGTEDTPNTQSNTGKAPDTTTENTAPETGASTHSAETEPRKNIGTRLREKQGILLAGLLAVCIFMLYNYYSSQQLLHWITPSWDLAIFTQMAQAYSRFEMPIVPIKGPDFNLWGDHFHPILMLLGPVYAFFPSPMTLLVVQNGMVALSVYLTVRFAQRALGGLNGHVVGVLLAAAFGLSYGVQQAVAAQFHEVAFALPFLSLSLGHLVLAGTQQNPQRASHITHACWWAAPLAFVKEDMGVTAAMIGAIALIRSGWLREAANTLFPHASKDVPAFWPRLREVFSGWTKSRGAAEATLLMVWGLFWSYTSMNLILPIFNVNHQFDYADKVDLFGALKNPLNALQLLFTPDEKAQSLWLLLMVGAFLWVVSPLAAVALPTIAWRMLSSNSSYWLSTWHYSLVLMPIVFMALLDVLVRVHEHRRRVAASAHDKAAADQNIAYQKPEQQNTAGSDWAKPYRNATQAIILKTPLWLVPLLALVFTVAPILTAQPTQPLAQLTDPVFTTTDQTSTEVNKRRAVDAVPIGASVATDLSIITELIPGRTVYWIGHHGEPAPDYVVIDRAGTAWGGKPPTNAAQYAADRYGHPYEVAERVGTIDIVRRTDK</sequence>
<evidence type="ECO:0000256" key="1">
    <source>
        <dbReference type="SAM" id="MobiDB-lite"/>
    </source>
</evidence>
<gene>
    <name evidence="3" type="ORF">NCTC10207_01865</name>
</gene>
<evidence type="ECO:0000256" key="2">
    <source>
        <dbReference type="SAM" id="Phobius"/>
    </source>
</evidence>
<protein>
    <submittedName>
        <fullName evidence="3">Predicted membrane protein</fullName>
    </submittedName>
</protein>
<dbReference type="EMBL" id="LR134479">
    <property type="protein sequence ID" value="VEI24021.1"/>
    <property type="molecule type" value="Genomic_DNA"/>
</dbReference>
<feature type="transmembrane region" description="Helical" evidence="2">
    <location>
        <begin position="468"/>
        <end position="490"/>
    </location>
</feature>
<proteinExistence type="predicted"/>
<dbReference type="RefSeq" id="WP_126500454.1">
    <property type="nucleotide sequence ID" value="NZ_LR134479.1"/>
</dbReference>